<name>A0A918AS96_9PSEU</name>
<accession>A0A918AS96</accession>
<dbReference type="RefSeq" id="WP_189226426.1">
    <property type="nucleotide sequence ID" value="NZ_BMRG01000016.1"/>
</dbReference>
<reference evidence="2" key="2">
    <citation type="submission" date="2020-09" db="EMBL/GenBank/DDBJ databases">
        <authorList>
            <person name="Sun Q."/>
            <person name="Ohkuma M."/>
        </authorList>
    </citation>
    <scope>NUCLEOTIDE SEQUENCE</scope>
    <source>
        <strain evidence="2">JCM 3313</strain>
    </source>
</reference>
<protein>
    <recommendedName>
        <fullName evidence="1">Carrier domain-containing protein</fullName>
    </recommendedName>
</protein>
<evidence type="ECO:0000313" key="3">
    <source>
        <dbReference type="Proteomes" id="UP000639606"/>
    </source>
</evidence>
<proteinExistence type="predicted"/>
<sequence length="89" mass="9966">MSGTKQVVSYDEVHQQVREYVLGLVGVSELDGDRELITEHVVDSVAAIQMVDFVERTFGIEVEDEDLELANFNTVNGLTRLVAEKLRLS</sequence>
<gene>
    <name evidence="2" type="ORF">GCM10010185_57170</name>
</gene>
<dbReference type="InterPro" id="IPR009081">
    <property type="entry name" value="PP-bd_ACP"/>
</dbReference>
<feature type="domain" description="Carrier" evidence="1">
    <location>
        <begin position="8"/>
        <end position="86"/>
    </location>
</feature>
<comment type="caution">
    <text evidence="2">The sequence shown here is derived from an EMBL/GenBank/DDBJ whole genome shotgun (WGS) entry which is preliminary data.</text>
</comment>
<dbReference type="Proteomes" id="UP000639606">
    <property type="component" value="Unassembled WGS sequence"/>
</dbReference>
<keyword evidence="3" id="KW-1185">Reference proteome</keyword>
<dbReference type="EMBL" id="BMRG01000016">
    <property type="protein sequence ID" value="GGP76092.1"/>
    <property type="molecule type" value="Genomic_DNA"/>
</dbReference>
<dbReference type="SUPFAM" id="SSF47336">
    <property type="entry name" value="ACP-like"/>
    <property type="match status" value="1"/>
</dbReference>
<evidence type="ECO:0000259" key="1">
    <source>
        <dbReference type="PROSITE" id="PS50075"/>
    </source>
</evidence>
<evidence type="ECO:0000313" key="2">
    <source>
        <dbReference type="EMBL" id="GGP76092.1"/>
    </source>
</evidence>
<dbReference type="Pfam" id="PF00550">
    <property type="entry name" value="PP-binding"/>
    <property type="match status" value="1"/>
</dbReference>
<organism evidence="2 3">
    <name type="scientific">Saccharothrix coeruleofusca</name>
    <dbReference type="NCBI Taxonomy" id="33919"/>
    <lineage>
        <taxon>Bacteria</taxon>
        <taxon>Bacillati</taxon>
        <taxon>Actinomycetota</taxon>
        <taxon>Actinomycetes</taxon>
        <taxon>Pseudonocardiales</taxon>
        <taxon>Pseudonocardiaceae</taxon>
        <taxon>Saccharothrix</taxon>
    </lineage>
</organism>
<dbReference type="InterPro" id="IPR036736">
    <property type="entry name" value="ACP-like_sf"/>
</dbReference>
<reference evidence="2" key="1">
    <citation type="journal article" date="2014" name="Int. J. Syst. Evol. Microbiol.">
        <title>Complete genome sequence of Corynebacterium casei LMG S-19264T (=DSM 44701T), isolated from a smear-ripened cheese.</title>
        <authorList>
            <consortium name="US DOE Joint Genome Institute (JGI-PGF)"/>
            <person name="Walter F."/>
            <person name="Albersmeier A."/>
            <person name="Kalinowski J."/>
            <person name="Ruckert C."/>
        </authorList>
    </citation>
    <scope>NUCLEOTIDE SEQUENCE</scope>
    <source>
        <strain evidence="2">JCM 3313</strain>
    </source>
</reference>
<dbReference type="PROSITE" id="PS50075">
    <property type="entry name" value="CARRIER"/>
    <property type="match status" value="1"/>
</dbReference>
<dbReference type="AlphaFoldDB" id="A0A918AS96"/>
<dbReference type="Gene3D" id="1.10.1200.10">
    <property type="entry name" value="ACP-like"/>
    <property type="match status" value="1"/>
</dbReference>